<dbReference type="PROSITE" id="PS51898">
    <property type="entry name" value="TYR_RECOMBINASE"/>
    <property type="match status" value="1"/>
</dbReference>
<accession>A0ABM9G918</accession>
<keyword evidence="3" id="KW-0233">DNA recombination</keyword>
<keyword evidence="2" id="KW-0238">DNA-binding</keyword>
<dbReference type="RefSeq" id="WP_261945480.1">
    <property type="nucleotide sequence ID" value="NZ_CALYLO010000010.1"/>
</dbReference>
<dbReference type="InterPro" id="IPR010998">
    <property type="entry name" value="Integrase_recombinase_N"/>
</dbReference>
<dbReference type="EMBL" id="CALYLO010000010">
    <property type="protein sequence ID" value="CAH8248459.1"/>
    <property type="molecule type" value="Genomic_DNA"/>
</dbReference>
<dbReference type="InterPro" id="IPR050090">
    <property type="entry name" value="Tyrosine_recombinase_XerCD"/>
</dbReference>
<comment type="caution">
    <text evidence="5">The sequence shown here is derived from an EMBL/GenBank/DDBJ whole genome shotgun (WGS) entry which is preliminary data.</text>
</comment>
<keyword evidence="6" id="KW-1185">Reference proteome</keyword>
<protein>
    <submittedName>
        <fullName evidence="5">Tyrosine-type recombinase/integrase</fullName>
    </submittedName>
</protein>
<gene>
    <name evidence="5" type="ORF">WJ0W_007127</name>
</gene>
<dbReference type="CDD" id="cd00397">
    <property type="entry name" value="DNA_BRE_C"/>
    <property type="match status" value="1"/>
</dbReference>
<sequence>MEQNTSQKVVKLPNVADDSLIFWKERFMQEEIIGVRDRDIEKKIELQLQRFLDFYRERYGHDRVSAITKRDVEAWIDYLYPDDPDAPHPFDASTANNHKAHLSKFIGWVKGKAPHLLPEDPTKGVKDLKLPAPEARALNDDQIISLLNICDRLERFHQLKGRRWKGKQAPLKKNARPKRDRAIVFMLLDTGIRREMIVNINLDQLEPNEPAQLRKARKARLLNVQGKGRTLVNKSLSSDLRKALADYIEFERSSDTDESSKALFLTALSIPERKPGGRMHVRSINRILQKIGEWHDAEQNDPERKISPLHPHSLRHTYAFDLSRRTQGNQFSLQEELGHRNERYISTYTRKPEKSRYGGLLDNHDDV</sequence>
<dbReference type="Proteomes" id="UP001154322">
    <property type="component" value="Unassembled WGS sequence"/>
</dbReference>
<feature type="domain" description="Tyr recombinase" evidence="4">
    <location>
        <begin position="133"/>
        <end position="362"/>
    </location>
</feature>
<evidence type="ECO:0000313" key="5">
    <source>
        <dbReference type="EMBL" id="CAH8248459.1"/>
    </source>
</evidence>
<dbReference type="InterPro" id="IPR002104">
    <property type="entry name" value="Integrase_catalytic"/>
</dbReference>
<comment type="similarity">
    <text evidence="1">Belongs to the 'phage' integrase family.</text>
</comment>
<name>A0ABM9G918_9BACL</name>
<evidence type="ECO:0000256" key="3">
    <source>
        <dbReference type="ARBA" id="ARBA00023172"/>
    </source>
</evidence>
<dbReference type="Gene3D" id="1.10.150.130">
    <property type="match status" value="1"/>
</dbReference>
<dbReference type="InterPro" id="IPR011010">
    <property type="entry name" value="DNA_brk_join_enz"/>
</dbReference>
<reference evidence="5" key="1">
    <citation type="submission" date="2022-06" db="EMBL/GenBank/DDBJ databases">
        <authorList>
            <person name="Dietemann V."/>
            <person name="Ory F."/>
            <person name="Dainat B."/>
            <person name="Oberhansli S."/>
        </authorList>
    </citation>
    <scope>NUCLEOTIDE SEQUENCE</scope>
    <source>
        <strain evidence="5">Ena-SAMPLE-TAB-26-04-2022-14:26:32:270-5432</strain>
    </source>
</reference>
<organism evidence="5 6">
    <name type="scientific">Paenibacillus melissococcoides</name>
    <dbReference type="NCBI Taxonomy" id="2912268"/>
    <lineage>
        <taxon>Bacteria</taxon>
        <taxon>Bacillati</taxon>
        <taxon>Bacillota</taxon>
        <taxon>Bacilli</taxon>
        <taxon>Bacillales</taxon>
        <taxon>Paenibacillaceae</taxon>
        <taxon>Paenibacillus</taxon>
    </lineage>
</organism>
<dbReference type="PANTHER" id="PTHR30349">
    <property type="entry name" value="PHAGE INTEGRASE-RELATED"/>
    <property type="match status" value="1"/>
</dbReference>
<evidence type="ECO:0000256" key="1">
    <source>
        <dbReference type="ARBA" id="ARBA00008857"/>
    </source>
</evidence>
<evidence type="ECO:0000256" key="2">
    <source>
        <dbReference type="ARBA" id="ARBA00023125"/>
    </source>
</evidence>
<dbReference type="PANTHER" id="PTHR30349:SF41">
    <property type="entry name" value="INTEGRASE_RECOMBINASE PROTEIN MJ0367-RELATED"/>
    <property type="match status" value="1"/>
</dbReference>
<dbReference type="InterPro" id="IPR013762">
    <property type="entry name" value="Integrase-like_cat_sf"/>
</dbReference>
<dbReference type="Pfam" id="PF00589">
    <property type="entry name" value="Phage_integrase"/>
    <property type="match status" value="1"/>
</dbReference>
<dbReference type="SUPFAM" id="SSF56349">
    <property type="entry name" value="DNA breaking-rejoining enzymes"/>
    <property type="match status" value="1"/>
</dbReference>
<proteinExistence type="inferred from homology"/>
<dbReference type="Gene3D" id="1.10.443.10">
    <property type="entry name" value="Intergrase catalytic core"/>
    <property type="match status" value="1"/>
</dbReference>
<evidence type="ECO:0000259" key="4">
    <source>
        <dbReference type="PROSITE" id="PS51898"/>
    </source>
</evidence>
<evidence type="ECO:0000313" key="6">
    <source>
        <dbReference type="Proteomes" id="UP001154322"/>
    </source>
</evidence>